<keyword evidence="1" id="KW-1133">Transmembrane helix</keyword>
<sequence>MVFGWLCVGRGVGNVISGPLSESLLKGMPWQGLASAGYGSGYGSLIVYTGVTGLLSGTSFVWKRVGIL</sequence>
<evidence type="ECO:0008006" key="4">
    <source>
        <dbReference type="Google" id="ProtNLM"/>
    </source>
</evidence>
<name>A0ABR1WNU1_9PEZI</name>
<evidence type="ECO:0000313" key="2">
    <source>
        <dbReference type="EMBL" id="KAK8083688.1"/>
    </source>
</evidence>
<dbReference type="EMBL" id="JAQQWM010000001">
    <property type="protein sequence ID" value="KAK8083688.1"/>
    <property type="molecule type" value="Genomic_DNA"/>
</dbReference>
<evidence type="ECO:0000313" key="3">
    <source>
        <dbReference type="Proteomes" id="UP001446871"/>
    </source>
</evidence>
<keyword evidence="1" id="KW-0812">Transmembrane</keyword>
<gene>
    <name evidence="2" type="ORF">PG996_002469</name>
</gene>
<dbReference type="Proteomes" id="UP001446871">
    <property type="component" value="Unassembled WGS sequence"/>
</dbReference>
<keyword evidence="1" id="KW-0472">Membrane</keyword>
<reference evidence="2 3" key="1">
    <citation type="submission" date="2023-01" db="EMBL/GenBank/DDBJ databases">
        <title>Analysis of 21 Apiospora genomes using comparative genomics revels a genus with tremendous synthesis potential of carbohydrate active enzymes and secondary metabolites.</title>
        <authorList>
            <person name="Sorensen T."/>
        </authorList>
    </citation>
    <scope>NUCLEOTIDE SEQUENCE [LARGE SCALE GENOMIC DNA]</scope>
    <source>
        <strain evidence="2 3">CBS 83171</strain>
    </source>
</reference>
<proteinExistence type="predicted"/>
<keyword evidence="3" id="KW-1185">Reference proteome</keyword>
<comment type="caution">
    <text evidence="2">The sequence shown here is derived from an EMBL/GenBank/DDBJ whole genome shotgun (WGS) entry which is preliminary data.</text>
</comment>
<accession>A0ABR1WNU1</accession>
<feature type="transmembrane region" description="Helical" evidence="1">
    <location>
        <begin position="41"/>
        <end position="62"/>
    </location>
</feature>
<evidence type="ECO:0000256" key="1">
    <source>
        <dbReference type="SAM" id="Phobius"/>
    </source>
</evidence>
<organism evidence="2 3">
    <name type="scientific">Apiospora saccharicola</name>
    <dbReference type="NCBI Taxonomy" id="335842"/>
    <lineage>
        <taxon>Eukaryota</taxon>
        <taxon>Fungi</taxon>
        <taxon>Dikarya</taxon>
        <taxon>Ascomycota</taxon>
        <taxon>Pezizomycotina</taxon>
        <taxon>Sordariomycetes</taxon>
        <taxon>Xylariomycetidae</taxon>
        <taxon>Amphisphaeriales</taxon>
        <taxon>Apiosporaceae</taxon>
        <taxon>Apiospora</taxon>
    </lineage>
</organism>
<protein>
    <recommendedName>
        <fullName evidence="4">Major facilitator superfamily (MFS) profile domain-containing protein</fullName>
    </recommendedName>
</protein>